<protein>
    <submittedName>
        <fullName evidence="2">Uncharacterized protein</fullName>
    </submittedName>
</protein>
<dbReference type="AlphaFoldDB" id="A0A4Y9A6Z6"/>
<gene>
    <name evidence="2" type="ORF">E4U82_17515</name>
</gene>
<keyword evidence="1" id="KW-0472">Membrane</keyword>
<comment type="caution">
    <text evidence="2">The sequence shown here is derived from an EMBL/GenBank/DDBJ whole genome shotgun (WGS) entry which is preliminary data.</text>
</comment>
<sequence>MGRQIKGLLYFFGSDLRYSLMVFWTILLAILLVSLLFSFFLASLDDGEVFFGFSLTGPMYVYCAIVGFLTVKDSVPFMIKMGATRKNLFAATGIFFLLLSLAMALAATILQELVMLLMNATGIGIFSFFHPSYFLEDTWYTRILIDTAIMFFFFAVLFMIGLLFYKYGLAGGGGFLGALLVVCLLGIAQGWFVDFVVDVFTGIDLGFFYKLLGIGVVIYGVSFAFLRKITTVKVR</sequence>
<keyword evidence="1" id="KW-1133">Transmembrane helix</keyword>
<feature type="transmembrane region" description="Helical" evidence="1">
    <location>
        <begin position="139"/>
        <end position="165"/>
    </location>
</feature>
<feature type="transmembrane region" description="Helical" evidence="1">
    <location>
        <begin position="88"/>
        <end position="106"/>
    </location>
</feature>
<dbReference type="Proteomes" id="UP000298484">
    <property type="component" value="Unassembled WGS sequence"/>
</dbReference>
<dbReference type="OrthoDB" id="2453726at2"/>
<keyword evidence="1" id="KW-0812">Transmembrane</keyword>
<evidence type="ECO:0000313" key="3">
    <source>
        <dbReference type="Proteomes" id="UP000298484"/>
    </source>
</evidence>
<feature type="transmembrane region" description="Helical" evidence="1">
    <location>
        <begin position="172"/>
        <end position="192"/>
    </location>
</feature>
<proteinExistence type="predicted"/>
<accession>A0A4Y9A6Z6</accession>
<feature type="transmembrane region" description="Helical" evidence="1">
    <location>
        <begin position="207"/>
        <end position="226"/>
    </location>
</feature>
<name>A0A4Y9A6Z6_9BACI</name>
<reference evidence="2 3" key="1">
    <citation type="submission" date="2019-03" db="EMBL/GenBank/DDBJ databases">
        <title>Genome sequence of Lentibacillus salicampi ATCC BAA-719.</title>
        <authorList>
            <person name="Maclea K.S."/>
            <person name="Simoes Junior M."/>
        </authorList>
    </citation>
    <scope>NUCLEOTIDE SEQUENCE [LARGE SCALE GENOMIC DNA]</scope>
    <source>
        <strain evidence="2 3">ATCC BAA-719</strain>
    </source>
</reference>
<organism evidence="2 3">
    <name type="scientific">Lentibacillus salicampi</name>
    <dbReference type="NCBI Taxonomy" id="175306"/>
    <lineage>
        <taxon>Bacteria</taxon>
        <taxon>Bacillati</taxon>
        <taxon>Bacillota</taxon>
        <taxon>Bacilli</taxon>
        <taxon>Bacillales</taxon>
        <taxon>Bacillaceae</taxon>
        <taxon>Lentibacillus</taxon>
    </lineage>
</organism>
<feature type="transmembrane region" description="Helical" evidence="1">
    <location>
        <begin position="20"/>
        <end position="42"/>
    </location>
</feature>
<evidence type="ECO:0000256" key="1">
    <source>
        <dbReference type="SAM" id="Phobius"/>
    </source>
</evidence>
<feature type="transmembrane region" description="Helical" evidence="1">
    <location>
        <begin position="49"/>
        <end position="68"/>
    </location>
</feature>
<keyword evidence="3" id="KW-1185">Reference proteome</keyword>
<dbReference type="RefSeq" id="WP_135111462.1">
    <property type="nucleotide sequence ID" value="NZ_SRHY01000051.1"/>
</dbReference>
<dbReference type="EMBL" id="SRHY01000051">
    <property type="protein sequence ID" value="TFJ91488.1"/>
    <property type="molecule type" value="Genomic_DNA"/>
</dbReference>
<evidence type="ECO:0000313" key="2">
    <source>
        <dbReference type="EMBL" id="TFJ91488.1"/>
    </source>
</evidence>